<organism evidence="1 2">
    <name type="scientific">Pseudopithomyces chartarum</name>
    <dbReference type="NCBI Taxonomy" id="1892770"/>
    <lineage>
        <taxon>Eukaryota</taxon>
        <taxon>Fungi</taxon>
        <taxon>Dikarya</taxon>
        <taxon>Ascomycota</taxon>
        <taxon>Pezizomycotina</taxon>
        <taxon>Dothideomycetes</taxon>
        <taxon>Pleosporomycetidae</taxon>
        <taxon>Pleosporales</taxon>
        <taxon>Massarineae</taxon>
        <taxon>Didymosphaeriaceae</taxon>
        <taxon>Pseudopithomyces</taxon>
    </lineage>
</organism>
<dbReference type="InterPro" id="IPR029063">
    <property type="entry name" value="SAM-dependent_MTases_sf"/>
</dbReference>
<comment type="caution">
    <text evidence="1">The sequence shown here is derived from an EMBL/GenBank/DDBJ whole genome shotgun (WGS) entry which is preliminary data.</text>
</comment>
<keyword evidence="2" id="KW-1185">Reference proteome</keyword>
<dbReference type="Proteomes" id="UP001280581">
    <property type="component" value="Unassembled WGS sequence"/>
</dbReference>
<sequence length="289" mass="32269">MSALKNDNRTAHALAKDDYFMASNDEAQRLSNQHWVIKDAMPGSNLVCAPIDMSRGYLHILDSGTADGTWVLDLNKETGGQHQFVGTDVLATQLPKNYPPNTTFHPQNINNRWPEEYLQSFDLVHQRLTLPFAGNRCQESLFALMDMVKPGGWIQLMEGTLLTPEPVERNPCMHNYLKIVRAIYISLGAPLTLSVDIPKWLEEGGFVNVETREVHVQMGASNENVDLGRKGAVTQRLAAMGMVEAARKLNTLPIKEESLNTFVEDFSQELSEKGACFPIMAIWAQKKAA</sequence>
<proteinExistence type="predicted"/>
<evidence type="ECO:0000313" key="1">
    <source>
        <dbReference type="EMBL" id="KAK3201724.1"/>
    </source>
</evidence>
<evidence type="ECO:0000313" key="2">
    <source>
        <dbReference type="Proteomes" id="UP001280581"/>
    </source>
</evidence>
<dbReference type="SUPFAM" id="SSF53335">
    <property type="entry name" value="S-adenosyl-L-methionine-dependent methyltransferases"/>
    <property type="match status" value="1"/>
</dbReference>
<dbReference type="AlphaFoldDB" id="A0AAN6RC81"/>
<accession>A0AAN6RC81</accession>
<evidence type="ECO:0008006" key="3">
    <source>
        <dbReference type="Google" id="ProtNLM"/>
    </source>
</evidence>
<gene>
    <name evidence="1" type="ORF">GRF29_164g480311</name>
</gene>
<protein>
    <recommendedName>
        <fullName evidence="3">S-adenosyl-L-methionine-dependent methyltransferase</fullName>
    </recommendedName>
</protein>
<dbReference type="Gene3D" id="3.40.50.150">
    <property type="entry name" value="Vaccinia Virus protein VP39"/>
    <property type="match status" value="1"/>
</dbReference>
<reference evidence="1 2" key="1">
    <citation type="submission" date="2021-02" db="EMBL/GenBank/DDBJ databases">
        <title>Genome assembly of Pseudopithomyces chartarum.</title>
        <authorList>
            <person name="Jauregui R."/>
            <person name="Singh J."/>
            <person name="Voisey C."/>
        </authorList>
    </citation>
    <scope>NUCLEOTIDE SEQUENCE [LARGE SCALE GENOMIC DNA]</scope>
    <source>
        <strain evidence="1 2">AGR01</strain>
    </source>
</reference>
<dbReference type="EMBL" id="WVTA01000015">
    <property type="protein sequence ID" value="KAK3201724.1"/>
    <property type="molecule type" value="Genomic_DNA"/>
</dbReference>
<name>A0AAN6RC81_9PLEO</name>